<dbReference type="InterPro" id="IPR021529">
    <property type="entry name" value="DUF2798"/>
</dbReference>
<evidence type="ECO:0000256" key="1">
    <source>
        <dbReference type="SAM" id="Phobius"/>
    </source>
</evidence>
<dbReference type="RefSeq" id="WP_125463005.1">
    <property type="nucleotide sequence ID" value="NZ_CP034337.1"/>
</dbReference>
<protein>
    <submittedName>
        <fullName evidence="2">DUF2798 domain-containing protein</fullName>
    </submittedName>
</protein>
<evidence type="ECO:0000313" key="3">
    <source>
        <dbReference type="Proteomes" id="UP000272622"/>
    </source>
</evidence>
<feature type="transmembrane region" description="Helical" evidence="1">
    <location>
        <begin position="56"/>
        <end position="75"/>
    </location>
</feature>
<keyword evidence="1" id="KW-0472">Membrane</keyword>
<accession>A0ABN5TCY4</accession>
<proteinExistence type="predicted"/>
<sequence length="102" mass="11160">MNEPLTLRNRRKLHPAATPYVFAFFMSGIMAMLMCFVITAATAGVGDDYLSKVLKAYQLAMPVAFVCVLMVRPLVVRLVALTVHPYSGQLTAATQSPSRSPQ</sequence>
<organism evidence="2 3">
    <name type="scientific">Pseudomonas oryziphila</name>
    <dbReference type="NCBI Taxonomy" id="2894079"/>
    <lineage>
        <taxon>Bacteria</taxon>
        <taxon>Pseudomonadati</taxon>
        <taxon>Pseudomonadota</taxon>
        <taxon>Gammaproteobacteria</taxon>
        <taxon>Pseudomonadales</taxon>
        <taxon>Pseudomonadaceae</taxon>
        <taxon>Pseudomonas</taxon>
    </lineage>
</organism>
<keyword evidence="1" id="KW-0812">Transmembrane</keyword>
<dbReference type="Proteomes" id="UP000272622">
    <property type="component" value="Chromosome"/>
</dbReference>
<feature type="transmembrane region" description="Helical" evidence="1">
    <location>
        <begin position="20"/>
        <end position="44"/>
    </location>
</feature>
<reference evidence="2 3" key="1">
    <citation type="submission" date="2018-12" db="EMBL/GenBank/DDBJ databases">
        <authorList>
            <person name="Li S."/>
            <person name="Yang R."/>
            <person name="Chen G."/>
            <person name="Zou L."/>
            <person name="Zhang C."/>
            <person name="Chen Y."/>
            <person name="Liu Z."/>
            <person name="Li Y."/>
            <person name="Yan Y."/>
            <person name="Huang M."/>
            <person name="Chen T."/>
        </authorList>
    </citation>
    <scope>NUCLEOTIDE SEQUENCE [LARGE SCALE GENOMIC DNA]</scope>
    <source>
        <strain evidence="2 3">2014</strain>
    </source>
</reference>
<name>A0ABN5TCY4_9PSED</name>
<gene>
    <name evidence="2" type="ORF">EI693_06620</name>
</gene>
<dbReference type="EMBL" id="CP034337">
    <property type="protein sequence ID" value="AZL72784.1"/>
    <property type="molecule type" value="Genomic_DNA"/>
</dbReference>
<dbReference type="Pfam" id="PF11391">
    <property type="entry name" value="DUF2798"/>
    <property type="match status" value="1"/>
</dbReference>
<keyword evidence="1" id="KW-1133">Transmembrane helix</keyword>
<keyword evidence="3" id="KW-1185">Reference proteome</keyword>
<evidence type="ECO:0000313" key="2">
    <source>
        <dbReference type="EMBL" id="AZL72784.1"/>
    </source>
</evidence>